<feature type="compositionally biased region" description="Basic and acidic residues" evidence="1">
    <location>
        <begin position="170"/>
        <end position="181"/>
    </location>
</feature>
<dbReference type="EMBL" id="MKKU01000002">
    <property type="protein sequence ID" value="RNF27600.1"/>
    <property type="molecule type" value="Genomic_DNA"/>
</dbReference>
<evidence type="ECO:0000256" key="1">
    <source>
        <dbReference type="SAM" id="MobiDB-lite"/>
    </source>
</evidence>
<proteinExistence type="predicted"/>
<feature type="compositionally biased region" description="Low complexity" evidence="1">
    <location>
        <begin position="111"/>
        <end position="123"/>
    </location>
</feature>
<dbReference type="AlphaFoldDB" id="A0A3R7NV77"/>
<name>A0A3R7NV77_9TRYP</name>
<comment type="caution">
    <text evidence="2">The sequence shown here is derived from an EMBL/GenBank/DDBJ whole genome shotgun (WGS) entry which is preliminary data.</text>
</comment>
<evidence type="ECO:0000313" key="3">
    <source>
        <dbReference type="Proteomes" id="UP000284403"/>
    </source>
</evidence>
<dbReference type="Proteomes" id="UP000284403">
    <property type="component" value="Unassembled WGS sequence"/>
</dbReference>
<feature type="compositionally biased region" description="Basic and acidic residues" evidence="1">
    <location>
        <begin position="57"/>
        <end position="67"/>
    </location>
</feature>
<dbReference type="OrthoDB" id="273877at2759"/>
<feature type="compositionally biased region" description="Low complexity" evidence="1">
    <location>
        <begin position="25"/>
        <end position="36"/>
    </location>
</feature>
<organism evidence="2 3">
    <name type="scientific">Trypanosoma conorhini</name>
    <dbReference type="NCBI Taxonomy" id="83891"/>
    <lineage>
        <taxon>Eukaryota</taxon>
        <taxon>Discoba</taxon>
        <taxon>Euglenozoa</taxon>
        <taxon>Kinetoplastea</taxon>
        <taxon>Metakinetoplastina</taxon>
        <taxon>Trypanosomatida</taxon>
        <taxon>Trypanosomatidae</taxon>
        <taxon>Trypanosoma</taxon>
    </lineage>
</organism>
<keyword evidence="3" id="KW-1185">Reference proteome</keyword>
<evidence type="ECO:0000313" key="2">
    <source>
        <dbReference type="EMBL" id="RNF27600.1"/>
    </source>
</evidence>
<dbReference type="RefSeq" id="XP_029232806.1">
    <property type="nucleotide sequence ID" value="XM_029367110.1"/>
</dbReference>
<sequence length="321" mass="33576">MPPPPPAKASTATAHGATLLNGKNTTAGTTAAAARVAQERRRPSVPSSAPPRPVEAPAREAEEENARRRGRTFQRRVLQPSKSATSDAKTEQVPRPLPLPSRTPATVLPGAAAKTTAVTSTSTNRVQPVPSPQPQALPASIFDDVPVQASLEYLTRPHRSWDSAVRIRERAGRRQQRESARRAWRGSSSLSTSVASSASVSCASVNRAMSPSSLSVRSAPPTFGHAHASVSPGGTQGSGTRRRGRFGVLPSLQPDPGGLAVGGSSLSVSLAPSALPRLRPVSPGQTSSPATRNPFVLAPAERRGANTPALAKVREFSFTMQ</sequence>
<feature type="region of interest" description="Disordered" evidence="1">
    <location>
        <begin position="212"/>
        <end position="247"/>
    </location>
</feature>
<reference evidence="2 3" key="1">
    <citation type="journal article" date="2018" name="BMC Genomics">
        <title>Genomic comparison of Trypanosoma conorhini and Trypanosoma rangeli to Trypanosoma cruzi strains of high and low virulence.</title>
        <authorList>
            <person name="Bradwell K.R."/>
            <person name="Koparde V.N."/>
            <person name="Matveyev A.V."/>
            <person name="Serrano M.G."/>
            <person name="Alves J.M."/>
            <person name="Parikh H."/>
            <person name="Huang B."/>
            <person name="Lee V."/>
            <person name="Espinosa-Alvarez O."/>
            <person name="Ortiz P.A."/>
            <person name="Costa-Martins A.G."/>
            <person name="Teixeira M.M."/>
            <person name="Buck G.A."/>
        </authorList>
    </citation>
    <scope>NUCLEOTIDE SEQUENCE [LARGE SCALE GENOMIC DNA]</scope>
    <source>
        <strain evidence="2 3">025E</strain>
    </source>
</reference>
<gene>
    <name evidence="2" type="ORF">Tco025E_00161</name>
</gene>
<protein>
    <submittedName>
        <fullName evidence="2">Uncharacterized protein</fullName>
    </submittedName>
</protein>
<feature type="region of interest" description="Disordered" evidence="1">
    <location>
        <begin position="1"/>
        <end position="139"/>
    </location>
</feature>
<dbReference type="GeneID" id="40313772"/>
<feature type="region of interest" description="Disordered" evidence="1">
    <location>
        <begin position="170"/>
        <end position="190"/>
    </location>
</feature>
<accession>A0A3R7NV77</accession>